<keyword evidence="6" id="KW-0975">Bacterial flagellum</keyword>
<comment type="similarity">
    <text evidence="3">Belongs to the flagella basal body rod proteins family.</text>
</comment>
<evidence type="ECO:0000256" key="6">
    <source>
        <dbReference type="ARBA" id="ARBA00023143"/>
    </source>
</evidence>
<keyword evidence="11" id="KW-0969">Cilium</keyword>
<dbReference type="InterPro" id="IPR002371">
    <property type="entry name" value="FlgK"/>
</dbReference>
<evidence type="ECO:0000259" key="9">
    <source>
        <dbReference type="Pfam" id="PF06429"/>
    </source>
</evidence>
<organism evidence="11 12">
    <name type="scientific">Chelatococcus composti</name>
    <dbReference type="NCBI Taxonomy" id="1743235"/>
    <lineage>
        <taxon>Bacteria</taxon>
        <taxon>Pseudomonadati</taxon>
        <taxon>Pseudomonadota</taxon>
        <taxon>Alphaproteobacteria</taxon>
        <taxon>Hyphomicrobiales</taxon>
        <taxon>Chelatococcaceae</taxon>
        <taxon>Chelatococcus</taxon>
    </lineage>
</organism>
<dbReference type="RefSeq" id="WP_183333436.1">
    <property type="nucleotide sequence ID" value="NZ_BMHX01000003.1"/>
</dbReference>
<feature type="domain" description="Flagellar basal-body/hook protein C-terminal" evidence="9">
    <location>
        <begin position="430"/>
        <end position="466"/>
    </location>
</feature>
<proteinExistence type="inferred from homology"/>
<reference evidence="11 12" key="1">
    <citation type="submission" date="2020-08" db="EMBL/GenBank/DDBJ databases">
        <title>Genomic Encyclopedia of Type Strains, Phase IV (KMG-IV): sequencing the most valuable type-strain genomes for metagenomic binning, comparative biology and taxonomic classification.</title>
        <authorList>
            <person name="Goeker M."/>
        </authorList>
    </citation>
    <scope>NUCLEOTIDE SEQUENCE [LARGE SCALE GENOMIC DNA]</scope>
    <source>
        <strain evidence="11 12">DSM 101465</strain>
    </source>
</reference>
<evidence type="ECO:0000256" key="2">
    <source>
        <dbReference type="ARBA" id="ARBA00004613"/>
    </source>
</evidence>
<dbReference type="Proteomes" id="UP000588017">
    <property type="component" value="Unassembled WGS sequence"/>
</dbReference>
<dbReference type="InterPro" id="IPR053927">
    <property type="entry name" value="FlgK_helical"/>
</dbReference>
<evidence type="ECO:0000256" key="5">
    <source>
        <dbReference type="ARBA" id="ARBA00022525"/>
    </source>
</evidence>
<name>A0A841K5T4_9HYPH</name>
<comment type="subcellular location">
    <subcellularLocation>
        <location evidence="1">Bacterial flagellum</location>
    </subcellularLocation>
    <subcellularLocation>
        <location evidence="2">Secreted</location>
    </subcellularLocation>
</comment>
<sequence>MSLSVALNTARSSLLTTATQIAVSGANTSGALDPSYSRKIARSVTTGDGSVRIVTISRAADAQLYYRMLDATSRAAASQAKLDGLDRLHQTVGDTEDARSPAARLGKLLDSLNLYANAPQDRVLAGQVLSDASALVTTLNDAANTVAATRQEADAEIARSVERLNDLLSQFEELNRAVVKGTATGADVTDLLDKRDGVLALISEEIGVNVVTRENNDMVLYTDGGVTLFETSARKVEFTPTLVYGATTIGSQVFIDGVPVTGTTTMPLRSGRIVGLMEVRDVVAVTYQNQLDEIARAIIDIFDTGTAAGGLFTQVGLPPAGTLRPGLAADIRINPAYDPDQGGSLDELRDGDTNPTGDNSYSERLFLLIDRFNASRTFDAVAGIAVTGSLADFSASSVGWLEARRTSADTDAAYQETVLARASDALSTATGVNLDDELALQLQLERSYSAASRLIAVIDEMLRSLLEAVR</sequence>
<dbReference type="EMBL" id="JACHEH010000003">
    <property type="protein sequence ID" value="MBB6167655.1"/>
    <property type="molecule type" value="Genomic_DNA"/>
</dbReference>
<dbReference type="SUPFAM" id="SSF64518">
    <property type="entry name" value="Phase 1 flagellin"/>
    <property type="match status" value="1"/>
</dbReference>
<dbReference type="PANTHER" id="PTHR30033:SF1">
    <property type="entry name" value="FLAGELLAR HOOK-ASSOCIATED PROTEIN 1"/>
    <property type="match status" value="1"/>
</dbReference>
<dbReference type="InterPro" id="IPR010930">
    <property type="entry name" value="Flg_bb/hook_C_dom"/>
</dbReference>
<evidence type="ECO:0000256" key="1">
    <source>
        <dbReference type="ARBA" id="ARBA00004365"/>
    </source>
</evidence>
<feature type="coiled-coil region" evidence="7">
    <location>
        <begin position="150"/>
        <end position="177"/>
    </location>
</feature>
<dbReference type="Pfam" id="PF22638">
    <property type="entry name" value="FlgK_D1"/>
    <property type="match status" value="1"/>
</dbReference>
<keyword evidence="12" id="KW-1185">Reference proteome</keyword>
<feature type="region of interest" description="Disordered" evidence="8">
    <location>
        <begin position="338"/>
        <end position="357"/>
    </location>
</feature>
<dbReference type="NCBIfam" id="TIGR02492">
    <property type="entry name" value="flgK_ends"/>
    <property type="match status" value="1"/>
</dbReference>
<dbReference type="Pfam" id="PF06429">
    <property type="entry name" value="Flg_bbr_C"/>
    <property type="match status" value="1"/>
</dbReference>
<dbReference type="GO" id="GO:0009424">
    <property type="term" value="C:bacterial-type flagellum hook"/>
    <property type="evidence" value="ECO:0007669"/>
    <property type="project" value="InterPro"/>
</dbReference>
<comment type="caution">
    <text evidence="11">The sequence shown here is derived from an EMBL/GenBank/DDBJ whole genome shotgun (WGS) entry which is preliminary data.</text>
</comment>
<evidence type="ECO:0000259" key="10">
    <source>
        <dbReference type="Pfam" id="PF22638"/>
    </source>
</evidence>
<accession>A0A841K5T4</accession>
<feature type="domain" description="Flagellar hook-associated protein FlgK helical" evidence="10">
    <location>
        <begin position="89"/>
        <end position="309"/>
    </location>
</feature>
<dbReference type="GO" id="GO:0044780">
    <property type="term" value="P:bacterial-type flagellum assembly"/>
    <property type="evidence" value="ECO:0007669"/>
    <property type="project" value="InterPro"/>
</dbReference>
<protein>
    <recommendedName>
        <fullName evidence="4">Flagellar hook-associated protein 1</fullName>
    </recommendedName>
</protein>
<keyword evidence="7" id="KW-0175">Coiled coil</keyword>
<dbReference type="PANTHER" id="PTHR30033">
    <property type="entry name" value="FLAGELLAR HOOK-ASSOCIATED PROTEIN 1"/>
    <property type="match status" value="1"/>
</dbReference>
<evidence type="ECO:0000256" key="7">
    <source>
        <dbReference type="SAM" id="Coils"/>
    </source>
</evidence>
<gene>
    <name evidence="11" type="ORF">HNQ73_001278</name>
</gene>
<evidence type="ECO:0000313" key="11">
    <source>
        <dbReference type="EMBL" id="MBB6167655.1"/>
    </source>
</evidence>
<dbReference type="AlphaFoldDB" id="A0A841K5T4"/>
<evidence type="ECO:0000256" key="4">
    <source>
        <dbReference type="ARBA" id="ARBA00016244"/>
    </source>
</evidence>
<evidence type="ECO:0000313" key="12">
    <source>
        <dbReference type="Proteomes" id="UP000588017"/>
    </source>
</evidence>
<dbReference type="GO" id="GO:0005198">
    <property type="term" value="F:structural molecule activity"/>
    <property type="evidence" value="ECO:0007669"/>
    <property type="project" value="InterPro"/>
</dbReference>
<evidence type="ECO:0000256" key="3">
    <source>
        <dbReference type="ARBA" id="ARBA00009677"/>
    </source>
</evidence>
<keyword evidence="11" id="KW-0282">Flagellum</keyword>
<evidence type="ECO:0000256" key="8">
    <source>
        <dbReference type="SAM" id="MobiDB-lite"/>
    </source>
</evidence>
<dbReference type="GO" id="GO:0005576">
    <property type="term" value="C:extracellular region"/>
    <property type="evidence" value="ECO:0007669"/>
    <property type="project" value="UniProtKB-SubCell"/>
</dbReference>
<keyword evidence="11" id="KW-0966">Cell projection</keyword>
<keyword evidence="5" id="KW-0964">Secreted</keyword>